<name>A0AAU9U0X8_EUPED</name>
<comment type="cofactor">
    <cofactor evidence="1 8">
        <name>heme</name>
        <dbReference type="ChEBI" id="CHEBI:30413"/>
    </cofactor>
</comment>
<dbReference type="InterPro" id="IPR036396">
    <property type="entry name" value="Cyt_P450_sf"/>
</dbReference>
<dbReference type="PANTHER" id="PTHR24279:SF120">
    <property type="entry name" value="CYTOCHROME P450"/>
    <property type="match status" value="1"/>
</dbReference>
<dbReference type="Gene3D" id="1.10.630.10">
    <property type="entry name" value="Cytochrome P450"/>
    <property type="match status" value="1"/>
</dbReference>
<organism evidence="10 11">
    <name type="scientific">Euphydryas editha</name>
    <name type="common">Edith's checkerspot</name>
    <dbReference type="NCBI Taxonomy" id="104508"/>
    <lineage>
        <taxon>Eukaryota</taxon>
        <taxon>Metazoa</taxon>
        <taxon>Ecdysozoa</taxon>
        <taxon>Arthropoda</taxon>
        <taxon>Hexapoda</taxon>
        <taxon>Insecta</taxon>
        <taxon>Pterygota</taxon>
        <taxon>Neoptera</taxon>
        <taxon>Endopterygota</taxon>
        <taxon>Lepidoptera</taxon>
        <taxon>Glossata</taxon>
        <taxon>Ditrysia</taxon>
        <taxon>Papilionoidea</taxon>
        <taxon>Nymphalidae</taxon>
        <taxon>Nymphalinae</taxon>
        <taxon>Euphydryas</taxon>
    </lineage>
</organism>
<evidence type="ECO:0000256" key="3">
    <source>
        <dbReference type="ARBA" id="ARBA00022617"/>
    </source>
</evidence>
<keyword evidence="3 8" id="KW-0349">Heme</keyword>
<dbReference type="InterPro" id="IPR001128">
    <property type="entry name" value="Cyt_P450"/>
</dbReference>
<accession>A0AAU9U0X8</accession>
<dbReference type="EMBL" id="CAKOGL010000011">
    <property type="protein sequence ID" value="CAH2091757.1"/>
    <property type="molecule type" value="Genomic_DNA"/>
</dbReference>
<dbReference type="GO" id="GO:0016705">
    <property type="term" value="F:oxidoreductase activity, acting on paired donors, with incorporation or reduction of molecular oxygen"/>
    <property type="evidence" value="ECO:0007669"/>
    <property type="project" value="InterPro"/>
</dbReference>
<dbReference type="CDD" id="cd11054">
    <property type="entry name" value="CYP24A1-like"/>
    <property type="match status" value="1"/>
</dbReference>
<keyword evidence="4 8" id="KW-0479">Metal-binding</keyword>
<dbReference type="GO" id="GO:0020037">
    <property type="term" value="F:heme binding"/>
    <property type="evidence" value="ECO:0007669"/>
    <property type="project" value="InterPro"/>
</dbReference>
<dbReference type="PANTHER" id="PTHR24279">
    <property type="entry name" value="CYTOCHROME P450"/>
    <property type="match status" value="1"/>
</dbReference>
<comment type="similarity">
    <text evidence="2 9">Belongs to the cytochrome P450 family.</text>
</comment>
<evidence type="ECO:0000256" key="1">
    <source>
        <dbReference type="ARBA" id="ARBA00001971"/>
    </source>
</evidence>
<gene>
    <name evidence="10" type="ORF">EEDITHA_LOCUS7592</name>
</gene>
<dbReference type="InterPro" id="IPR050479">
    <property type="entry name" value="CYP11_CYP27_families"/>
</dbReference>
<dbReference type="PRINTS" id="PR00463">
    <property type="entry name" value="EP450I"/>
</dbReference>
<evidence type="ECO:0000256" key="9">
    <source>
        <dbReference type="RuleBase" id="RU000461"/>
    </source>
</evidence>
<reference evidence="10" key="1">
    <citation type="submission" date="2022-03" db="EMBL/GenBank/DDBJ databases">
        <authorList>
            <person name="Tunstrom K."/>
        </authorList>
    </citation>
    <scope>NUCLEOTIDE SEQUENCE</scope>
</reference>
<keyword evidence="7 9" id="KW-0503">Monooxygenase</keyword>
<proteinExistence type="inferred from homology"/>
<evidence type="ECO:0000256" key="7">
    <source>
        <dbReference type="ARBA" id="ARBA00023033"/>
    </source>
</evidence>
<evidence type="ECO:0000256" key="6">
    <source>
        <dbReference type="ARBA" id="ARBA00023004"/>
    </source>
</evidence>
<keyword evidence="11" id="KW-1185">Reference proteome</keyword>
<keyword evidence="6 8" id="KW-0408">Iron</keyword>
<dbReference type="InterPro" id="IPR017972">
    <property type="entry name" value="Cyt_P450_CS"/>
</dbReference>
<dbReference type="PROSITE" id="PS00086">
    <property type="entry name" value="CYTOCHROME_P450"/>
    <property type="match status" value="1"/>
</dbReference>
<keyword evidence="5 9" id="KW-0560">Oxidoreductase</keyword>
<sequence>MTLQKSVISLVNVNKIFTRSMSLSNVEEKGTDLKPWQEIPGPSSLPIIGQLHHFLPGGSLSNRNDFMTDFLYKKYGPIVRFDGRFGSPSIIILYDAEASSQILRGENLTAVRPGFFALKYYRTELNKQEGNPPDAPTGLITDHGDIWKKFRLSVNPILMQPQTIRLYRNSLTEVAEDMVKRMRRLRNDDNMIEGKFDIEMNLWALESIGVVALGGRLNCLDSNLPENSPAKKLINLVHEAFRLTDKLEFGISMWRYFATPTFKKAMKCYDDQRKINKYFIAKAREELEKKQKSPNDEKGVLEKLLDINEDVALIMANDMLFAGVDTTADTVTSILYYLATHPEKQSKLRKELTSKDEKQSYLKACIKESLRLKPVVIGNMRLTSKEYNILGYYIPKQMYVLFGHQAMSKMEHYYPRPTEFIPERWIVDKSDPLCHSNANPFAYSPFGFGVRTCIGQRIANLEIETFIETVIKNFEVEWFGPPPKIRVSTMNYTTGPFNFIFKDI</sequence>
<dbReference type="PRINTS" id="PR00385">
    <property type="entry name" value="P450"/>
</dbReference>
<evidence type="ECO:0000256" key="2">
    <source>
        <dbReference type="ARBA" id="ARBA00010617"/>
    </source>
</evidence>
<evidence type="ECO:0000256" key="8">
    <source>
        <dbReference type="PIRSR" id="PIRSR602401-1"/>
    </source>
</evidence>
<dbReference type="InterPro" id="IPR002401">
    <property type="entry name" value="Cyt_P450_E_grp-I"/>
</dbReference>
<evidence type="ECO:0008006" key="12">
    <source>
        <dbReference type="Google" id="ProtNLM"/>
    </source>
</evidence>
<comment type="caution">
    <text evidence="10">The sequence shown here is derived from an EMBL/GenBank/DDBJ whole genome shotgun (WGS) entry which is preliminary data.</text>
</comment>
<dbReference type="GO" id="GO:0004497">
    <property type="term" value="F:monooxygenase activity"/>
    <property type="evidence" value="ECO:0007669"/>
    <property type="project" value="UniProtKB-KW"/>
</dbReference>
<evidence type="ECO:0000313" key="10">
    <source>
        <dbReference type="EMBL" id="CAH2091757.1"/>
    </source>
</evidence>
<dbReference type="SUPFAM" id="SSF48264">
    <property type="entry name" value="Cytochrome P450"/>
    <property type="match status" value="1"/>
</dbReference>
<evidence type="ECO:0000256" key="4">
    <source>
        <dbReference type="ARBA" id="ARBA00022723"/>
    </source>
</evidence>
<feature type="binding site" description="axial binding residue" evidence="8">
    <location>
        <position position="453"/>
    </location>
    <ligand>
        <name>heme</name>
        <dbReference type="ChEBI" id="CHEBI:30413"/>
    </ligand>
    <ligandPart>
        <name>Fe</name>
        <dbReference type="ChEBI" id="CHEBI:18248"/>
    </ligandPart>
</feature>
<dbReference type="AlphaFoldDB" id="A0AAU9U0X8"/>
<dbReference type="GO" id="GO:0005506">
    <property type="term" value="F:iron ion binding"/>
    <property type="evidence" value="ECO:0007669"/>
    <property type="project" value="InterPro"/>
</dbReference>
<evidence type="ECO:0000313" key="11">
    <source>
        <dbReference type="Proteomes" id="UP001153954"/>
    </source>
</evidence>
<dbReference type="Proteomes" id="UP001153954">
    <property type="component" value="Unassembled WGS sequence"/>
</dbReference>
<evidence type="ECO:0000256" key="5">
    <source>
        <dbReference type="ARBA" id="ARBA00023002"/>
    </source>
</evidence>
<dbReference type="Pfam" id="PF00067">
    <property type="entry name" value="p450"/>
    <property type="match status" value="1"/>
</dbReference>
<protein>
    <recommendedName>
        <fullName evidence="12">Cytochrome P450</fullName>
    </recommendedName>
</protein>